<keyword evidence="1" id="KW-1133">Transmembrane helix</keyword>
<gene>
    <name evidence="2" type="ORF">BXY80_2200</name>
</gene>
<sequence length="344" mass="38211">MKPLNKHLEQPILEKNNFRHKIGYYAMCAAVVSYIALALFTLSSCSSDDDSSTSNPTIQQPSLSLLSGDTGLHQGVIGSPESGSLQYSVKAIAPEGFNQLVIQKVVDGIATEYETINVNHPNYIAGSNTFTYNLNYILNINDVDKDLSFKAIVTDANDNTTSLDFAEAEVKQSLQFVESLFIQTKLPIEPFNVNVNHFLRVDGDTVENANLGDVVNLQINEKVAAVFSLNDAYGYYLSSPNAVIETDFVIEIQDKATTKFKEIDSESVNFDELNIYDTYEIETIYNNASFNTHQQRATQLEQGKLFSMLTDDGKIALFKITYFNVEGGNVYAGLEMYISKLPTD</sequence>
<evidence type="ECO:0000313" key="2">
    <source>
        <dbReference type="EMBL" id="RKE92282.1"/>
    </source>
</evidence>
<dbReference type="EMBL" id="RAQJ01000004">
    <property type="protein sequence ID" value="RKE92282.1"/>
    <property type="molecule type" value="Genomic_DNA"/>
</dbReference>
<proteinExistence type="predicted"/>
<accession>A0A420DGS2</accession>
<keyword evidence="1" id="KW-0812">Transmembrane</keyword>
<organism evidence="2 3">
    <name type="scientific">Ichthyenterobacterium magnum</name>
    <dbReference type="NCBI Taxonomy" id="1230530"/>
    <lineage>
        <taxon>Bacteria</taxon>
        <taxon>Pseudomonadati</taxon>
        <taxon>Bacteroidota</taxon>
        <taxon>Flavobacteriia</taxon>
        <taxon>Flavobacteriales</taxon>
        <taxon>Flavobacteriaceae</taxon>
        <taxon>Ichthyenterobacterium</taxon>
    </lineage>
</organism>
<dbReference type="Proteomes" id="UP000284892">
    <property type="component" value="Unassembled WGS sequence"/>
</dbReference>
<comment type="caution">
    <text evidence="2">The sequence shown here is derived from an EMBL/GenBank/DDBJ whole genome shotgun (WGS) entry which is preliminary data.</text>
</comment>
<keyword evidence="3" id="KW-1185">Reference proteome</keyword>
<dbReference type="RefSeq" id="WP_120201840.1">
    <property type="nucleotide sequence ID" value="NZ_RAQJ01000004.1"/>
</dbReference>
<keyword evidence="1" id="KW-0472">Membrane</keyword>
<evidence type="ECO:0000313" key="3">
    <source>
        <dbReference type="Proteomes" id="UP000284892"/>
    </source>
</evidence>
<feature type="transmembrane region" description="Helical" evidence="1">
    <location>
        <begin position="22"/>
        <end position="42"/>
    </location>
</feature>
<dbReference type="AlphaFoldDB" id="A0A420DGS2"/>
<dbReference type="OrthoDB" id="9830644at2"/>
<evidence type="ECO:0000256" key="1">
    <source>
        <dbReference type="SAM" id="Phobius"/>
    </source>
</evidence>
<name>A0A420DGS2_9FLAO</name>
<protein>
    <submittedName>
        <fullName evidence="2">Uncharacterized protein</fullName>
    </submittedName>
</protein>
<reference evidence="2 3" key="1">
    <citation type="submission" date="2018-09" db="EMBL/GenBank/DDBJ databases">
        <title>Genomic Encyclopedia of Archaeal and Bacterial Type Strains, Phase II (KMG-II): from individual species to whole genera.</title>
        <authorList>
            <person name="Goeker M."/>
        </authorList>
    </citation>
    <scope>NUCLEOTIDE SEQUENCE [LARGE SCALE GENOMIC DNA]</scope>
    <source>
        <strain evidence="2 3">DSM 26283</strain>
    </source>
</reference>